<gene>
    <name evidence="1" type="ORF">ACFYTF_30785</name>
</gene>
<evidence type="ECO:0000313" key="1">
    <source>
        <dbReference type="EMBL" id="MFF0547227.1"/>
    </source>
</evidence>
<dbReference type="Pfam" id="PF21983">
    <property type="entry name" value="NikA-like"/>
    <property type="match status" value="1"/>
</dbReference>
<proteinExistence type="predicted"/>
<dbReference type="Proteomes" id="UP001601444">
    <property type="component" value="Unassembled WGS sequence"/>
</dbReference>
<dbReference type="EMBL" id="JBIAMX010000035">
    <property type="protein sequence ID" value="MFF0547227.1"/>
    <property type="molecule type" value="Genomic_DNA"/>
</dbReference>
<dbReference type="RefSeq" id="WP_387703323.1">
    <property type="nucleotide sequence ID" value="NZ_JBIAMX010000035.1"/>
</dbReference>
<protein>
    <recommendedName>
        <fullName evidence="3">Plasmid mobilization relaxosome protein MobC</fullName>
    </recommendedName>
</protein>
<dbReference type="InterPro" id="IPR053842">
    <property type="entry name" value="NikA-like"/>
</dbReference>
<reference evidence="1 2" key="1">
    <citation type="submission" date="2024-10" db="EMBL/GenBank/DDBJ databases">
        <title>The Natural Products Discovery Center: Release of the First 8490 Sequenced Strains for Exploring Actinobacteria Biosynthetic Diversity.</title>
        <authorList>
            <person name="Kalkreuter E."/>
            <person name="Kautsar S.A."/>
            <person name="Yang D."/>
            <person name="Bader C.D."/>
            <person name="Teijaro C.N."/>
            <person name="Fluegel L."/>
            <person name="Davis C.M."/>
            <person name="Simpson J.R."/>
            <person name="Lauterbach L."/>
            <person name="Steele A.D."/>
            <person name="Gui C."/>
            <person name="Meng S."/>
            <person name="Li G."/>
            <person name="Viehrig K."/>
            <person name="Ye F."/>
            <person name="Su P."/>
            <person name="Kiefer A.F."/>
            <person name="Nichols A."/>
            <person name="Cepeda A.J."/>
            <person name="Yan W."/>
            <person name="Fan B."/>
            <person name="Jiang Y."/>
            <person name="Adhikari A."/>
            <person name="Zheng C.-J."/>
            <person name="Schuster L."/>
            <person name="Cowan T.M."/>
            <person name="Smanski M.J."/>
            <person name="Chevrette M.G."/>
            <person name="De Carvalho L.P.S."/>
            <person name="Shen B."/>
        </authorList>
    </citation>
    <scope>NUCLEOTIDE SEQUENCE [LARGE SCALE GENOMIC DNA]</scope>
    <source>
        <strain evidence="1 2">NPDC004045</strain>
    </source>
</reference>
<sequence>MKLSDAEHEDLTQRAAEAGVSVPRLLVESAQDSGRVEAGRAHAAMRLLELDDQIRRIGANINQQTRYLHQVRGELAPELVAAHIDALHAVVRACLSVDATARWVMGKPPAVTEKSVNVETDLAVSEEWAAAVDGEV</sequence>
<name>A0ABW6PXT5_9NOCA</name>
<evidence type="ECO:0008006" key="3">
    <source>
        <dbReference type="Google" id="ProtNLM"/>
    </source>
</evidence>
<comment type="caution">
    <text evidence="1">The sequence shown here is derived from an EMBL/GenBank/DDBJ whole genome shotgun (WGS) entry which is preliminary data.</text>
</comment>
<organism evidence="1 2">
    <name type="scientific">Nocardia thailandica</name>
    <dbReference type="NCBI Taxonomy" id="257275"/>
    <lineage>
        <taxon>Bacteria</taxon>
        <taxon>Bacillati</taxon>
        <taxon>Actinomycetota</taxon>
        <taxon>Actinomycetes</taxon>
        <taxon>Mycobacteriales</taxon>
        <taxon>Nocardiaceae</taxon>
        <taxon>Nocardia</taxon>
    </lineage>
</organism>
<keyword evidence="2" id="KW-1185">Reference proteome</keyword>
<accession>A0ABW6PXT5</accession>
<evidence type="ECO:0000313" key="2">
    <source>
        <dbReference type="Proteomes" id="UP001601444"/>
    </source>
</evidence>